<dbReference type="InterPro" id="IPR000536">
    <property type="entry name" value="Nucl_hrmn_rcpt_lig-bd"/>
</dbReference>
<protein>
    <recommendedName>
        <fullName evidence="4">NR LBD domain-containing protein</fullName>
    </recommendedName>
</protein>
<dbReference type="EMBL" id="BTSX01000006">
    <property type="protein sequence ID" value="GMT06032.1"/>
    <property type="molecule type" value="Genomic_DNA"/>
</dbReference>
<gene>
    <name evidence="5" type="ORF">PENTCL1PPCAC_28206</name>
</gene>
<dbReference type="Pfam" id="PF00104">
    <property type="entry name" value="Hormone_recep"/>
    <property type="match status" value="1"/>
</dbReference>
<accession>A0AAV5UHG5</accession>
<evidence type="ECO:0000259" key="4">
    <source>
        <dbReference type="PROSITE" id="PS51843"/>
    </source>
</evidence>
<dbReference type="AlphaFoldDB" id="A0AAV5UHG5"/>
<proteinExistence type="predicted"/>
<name>A0AAV5UHG5_9BILA</name>
<evidence type="ECO:0000313" key="6">
    <source>
        <dbReference type="Proteomes" id="UP001432027"/>
    </source>
</evidence>
<dbReference type="GO" id="GO:0005634">
    <property type="term" value="C:nucleus"/>
    <property type="evidence" value="ECO:0007669"/>
    <property type="project" value="TreeGrafter"/>
</dbReference>
<evidence type="ECO:0000256" key="1">
    <source>
        <dbReference type="ARBA" id="ARBA00023015"/>
    </source>
</evidence>
<feature type="domain" description="NR LBD" evidence="4">
    <location>
        <begin position="26"/>
        <end position="272"/>
    </location>
</feature>
<dbReference type="SUPFAM" id="SSF48508">
    <property type="entry name" value="Nuclear receptor ligand-binding domain"/>
    <property type="match status" value="1"/>
</dbReference>
<dbReference type="GO" id="GO:0003700">
    <property type="term" value="F:DNA-binding transcription factor activity"/>
    <property type="evidence" value="ECO:0007669"/>
    <property type="project" value="TreeGrafter"/>
</dbReference>
<sequence length="272" mass="30750">RCTNSGPSSSSTPVLDRIRCGYNVMTRIRRTSELCMRPLNHFVHPNAIDDNSFPIIAGTHGSTFRKTQILISSLFDFASISFPEFENLTSNEKWHLVSGCYDRIHVIESHFRAQKIFPDDDRIFVSYTTTLSTDTIDVFLSDYVGKTNIEESTIALRSLLDANAGSGKRAMRRVAPTDDEFLILLALSFWNTAIHFAESPYGDERLSLIATASRAAIMQDLHSYYSNKGMSEYATRIGQLFCLLVATEKVTSLILEDIELLRLMDVNQQPRF</sequence>
<evidence type="ECO:0000313" key="5">
    <source>
        <dbReference type="EMBL" id="GMT06032.1"/>
    </source>
</evidence>
<feature type="non-terminal residue" evidence="5">
    <location>
        <position position="1"/>
    </location>
</feature>
<dbReference type="PANTHER" id="PTHR46011">
    <property type="entry name" value="NUCLEAR HORMONE RECEPTOR FAMILY MEMBER NHR-86-RELATED"/>
    <property type="match status" value="1"/>
</dbReference>
<dbReference type="InterPro" id="IPR035500">
    <property type="entry name" value="NHR-like_dom_sf"/>
</dbReference>
<dbReference type="Gene3D" id="1.10.565.10">
    <property type="entry name" value="Retinoid X Receptor"/>
    <property type="match status" value="1"/>
</dbReference>
<keyword evidence="1" id="KW-0805">Transcription regulation</keyword>
<keyword evidence="6" id="KW-1185">Reference proteome</keyword>
<evidence type="ECO:0000256" key="2">
    <source>
        <dbReference type="ARBA" id="ARBA00023163"/>
    </source>
</evidence>
<evidence type="ECO:0000256" key="3">
    <source>
        <dbReference type="ARBA" id="ARBA00023170"/>
    </source>
</evidence>
<keyword evidence="3" id="KW-0675">Receptor</keyword>
<comment type="caution">
    <text evidence="5">The sequence shown here is derived from an EMBL/GenBank/DDBJ whole genome shotgun (WGS) entry which is preliminary data.</text>
</comment>
<dbReference type="Proteomes" id="UP001432027">
    <property type="component" value="Unassembled WGS sequence"/>
</dbReference>
<dbReference type="SMART" id="SM00430">
    <property type="entry name" value="HOLI"/>
    <property type="match status" value="1"/>
</dbReference>
<dbReference type="PROSITE" id="PS51843">
    <property type="entry name" value="NR_LBD"/>
    <property type="match status" value="1"/>
</dbReference>
<organism evidence="5 6">
    <name type="scientific">Pristionchus entomophagus</name>
    <dbReference type="NCBI Taxonomy" id="358040"/>
    <lineage>
        <taxon>Eukaryota</taxon>
        <taxon>Metazoa</taxon>
        <taxon>Ecdysozoa</taxon>
        <taxon>Nematoda</taxon>
        <taxon>Chromadorea</taxon>
        <taxon>Rhabditida</taxon>
        <taxon>Rhabditina</taxon>
        <taxon>Diplogasteromorpha</taxon>
        <taxon>Diplogasteroidea</taxon>
        <taxon>Neodiplogasteridae</taxon>
        <taxon>Pristionchus</taxon>
    </lineage>
</organism>
<keyword evidence="2" id="KW-0804">Transcription</keyword>
<dbReference type="PANTHER" id="PTHR46011:SF6">
    <property type="entry name" value="HIGH ZINC ACTIVATED NUCLEAR RECEPTOR PROTEIN"/>
    <property type="match status" value="1"/>
</dbReference>
<reference evidence="5" key="1">
    <citation type="submission" date="2023-10" db="EMBL/GenBank/DDBJ databases">
        <title>Genome assembly of Pristionchus species.</title>
        <authorList>
            <person name="Yoshida K."/>
            <person name="Sommer R.J."/>
        </authorList>
    </citation>
    <scope>NUCLEOTIDE SEQUENCE</scope>
    <source>
        <strain evidence="5">RS0144</strain>
    </source>
</reference>